<dbReference type="Proteomes" id="UP001235030">
    <property type="component" value="Chromosome"/>
</dbReference>
<keyword evidence="1" id="KW-1133">Transmembrane helix</keyword>
<keyword evidence="1" id="KW-0472">Membrane</keyword>
<feature type="transmembrane region" description="Helical" evidence="1">
    <location>
        <begin position="45"/>
        <end position="61"/>
    </location>
</feature>
<dbReference type="RefSeq" id="WP_228106537.1">
    <property type="nucleotide sequence ID" value="NZ_JAHZMP010000010.1"/>
</dbReference>
<name>A0ABY9Q4V9_9FIRM</name>
<protein>
    <submittedName>
        <fullName evidence="2">Uncharacterized protein</fullName>
    </submittedName>
</protein>
<keyword evidence="3" id="KW-1185">Reference proteome</keyword>
<proteinExistence type="predicted"/>
<accession>A0ABY9Q4V9</accession>
<organism evidence="2 3">
    <name type="scientific">Terrisporobacter mayombei</name>
    <dbReference type="NCBI Taxonomy" id="1541"/>
    <lineage>
        <taxon>Bacteria</taxon>
        <taxon>Bacillati</taxon>
        <taxon>Bacillota</taxon>
        <taxon>Clostridia</taxon>
        <taxon>Peptostreptococcales</taxon>
        <taxon>Peptostreptococcaceae</taxon>
        <taxon>Terrisporobacter</taxon>
    </lineage>
</organism>
<dbReference type="EMBL" id="CP101637">
    <property type="protein sequence ID" value="WMT82619.1"/>
    <property type="molecule type" value="Genomic_DNA"/>
</dbReference>
<keyword evidence="1" id="KW-0812">Transmembrane</keyword>
<evidence type="ECO:0000313" key="3">
    <source>
        <dbReference type="Proteomes" id="UP001235030"/>
    </source>
</evidence>
<feature type="transmembrane region" description="Helical" evidence="1">
    <location>
        <begin position="6"/>
        <end position="33"/>
    </location>
</feature>
<sequence length="70" mass="8164">MLIQYIWVGLCTVNRSIIIGAMIYLIILGVLYLTNKRKEFKVRQIISAILLSIYTIALLKVEDMRKLMTF</sequence>
<reference evidence="2 3" key="1">
    <citation type="submission" date="2022-07" db="EMBL/GenBank/DDBJ databases">
        <title>Genome sequence of Terrisporobacter mayombei DSM6539.</title>
        <authorList>
            <person name="Boeer T."/>
            <person name="Bengelsdorf F.R."/>
            <person name="Daniel R."/>
            <person name="Poehlein A."/>
        </authorList>
    </citation>
    <scope>NUCLEOTIDE SEQUENCE [LARGE SCALE GENOMIC DNA]</scope>
    <source>
        <strain evidence="2 3">DSM 6539</strain>
    </source>
</reference>
<evidence type="ECO:0000313" key="2">
    <source>
        <dbReference type="EMBL" id="WMT82619.1"/>
    </source>
</evidence>
<evidence type="ECO:0000256" key="1">
    <source>
        <dbReference type="SAM" id="Phobius"/>
    </source>
</evidence>
<gene>
    <name evidence="2" type="ORF">TEMA_30970</name>
</gene>